<feature type="domain" description="Rhamnogalacturonase A/B/Epimerase-like pectate lyase" evidence="5">
    <location>
        <begin position="81"/>
        <end position="124"/>
    </location>
</feature>
<dbReference type="SUPFAM" id="SSF51126">
    <property type="entry name" value="Pectin lyase-like"/>
    <property type="match status" value="1"/>
</dbReference>
<evidence type="ECO:0000256" key="1">
    <source>
        <dbReference type="ARBA" id="ARBA00008834"/>
    </source>
</evidence>
<keyword evidence="7" id="KW-1185">Reference proteome</keyword>
<evidence type="ECO:0000256" key="2">
    <source>
        <dbReference type="ARBA" id="ARBA00022801"/>
    </source>
</evidence>
<dbReference type="InterPro" id="IPR000743">
    <property type="entry name" value="Glyco_hydro_28"/>
</dbReference>
<dbReference type="AlphaFoldDB" id="A0AAE3JCF3"/>
<dbReference type="InterPro" id="IPR011050">
    <property type="entry name" value="Pectin_lyase_fold/virulence"/>
</dbReference>
<name>A0AAE3JCF3_9FIRM</name>
<dbReference type="GO" id="GO:0005975">
    <property type="term" value="P:carbohydrate metabolic process"/>
    <property type="evidence" value="ECO:0007669"/>
    <property type="project" value="InterPro"/>
</dbReference>
<evidence type="ECO:0000259" key="5">
    <source>
        <dbReference type="Pfam" id="PF12708"/>
    </source>
</evidence>
<dbReference type="SMART" id="SM00710">
    <property type="entry name" value="PbH1"/>
    <property type="match status" value="5"/>
</dbReference>
<sequence length="519" mass="57864">MNFHILFCSSRHVTIELDEDAIYETASYEIWVNGRLKGVFHRMIQTIDGLLPDTDYEIMLVRANEASETVTFHTEPEPITLNVRDFGAFGDGAHDDTSAIQAAILCCPKNARVLISKGTYLVTALFLKSDMILELQENAVLAGIYDRARTPILPGQIEYDNEDGYYNLGSWEGNPIDSFASMITGIHVKNVTICGKGVLDGRADFENWWSRPKDKIRAWRPRMIFLNHCENITVVGVTVQNSPAWNLHPYFSNQIRFLDMEVKGPANSHNTDGCDPESCTNVEIAGVHFSVGDDCIAIKSGKIYMGKKFKVPSKHIHIRQSWMQDGHGAVTVGSEIAAGVDDIHISKCRFSNTDRGLRVKTRRGRGKDSVLKGIVFEDLELEGVKAPFVVNSFYFCDPDGRTEYVGTKEALPVDERTPKIESIEFRNIVCHNAHYCGAYIYGLPEQKIERLAFDNVSITYAKEAQTGVAAMMMGCEPASRLGLVIGNVKNLILHNVSIDGQDGERLCLSGVENVEEEQD</sequence>
<keyword evidence="3 4" id="KW-0326">Glycosidase</keyword>
<dbReference type="PANTHER" id="PTHR31339:SF9">
    <property type="entry name" value="PLASMIN AND FIBRONECTIN-BINDING PROTEIN A"/>
    <property type="match status" value="1"/>
</dbReference>
<dbReference type="Pfam" id="PF00295">
    <property type="entry name" value="Glyco_hydro_28"/>
    <property type="match status" value="1"/>
</dbReference>
<dbReference type="EMBL" id="JAJEQN010000021">
    <property type="protein sequence ID" value="MCC2221816.1"/>
    <property type="molecule type" value="Genomic_DNA"/>
</dbReference>
<dbReference type="Pfam" id="PF12708">
    <property type="entry name" value="Pect-lyase_RHGA_epim"/>
    <property type="match status" value="1"/>
</dbReference>
<evidence type="ECO:0000313" key="7">
    <source>
        <dbReference type="Proteomes" id="UP001198200"/>
    </source>
</evidence>
<reference evidence="6 7" key="1">
    <citation type="submission" date="2021-10" db="EMBL/GenBank/DDBJ databases">
        <title>Anaerobic single-cell dispensing facilitates the cultivation of human gut bacteria.</title>
        <authorList>
            <person name="Afrizal A."/>
        </authorList>
    </citation>
    <scope>NUCLEOTIDE SEQUENCE [LARGE SCALE GENOMIC DNA]</scope>
    <source>
        <strain evidence="6 7">CLA-AA-H224</strain>
    </source>
</reference>
<dbReference type="InterPro" id="IPR006626">
    <property type="entry name" value="PbH1"/>
</dbReference>
<dbReference type="Proteomes" id="UP001198200">
    <property type="component" value="Unassembled WGS sequence"/>
</dbReference>
<keyword evidence="2 4" id="KW-0378">Hydrolase</keyword>
<dbReference type="InterPro" id="IPR024535">
    <property type="entry name" value="RHGA/B-epi-like_pectate_lyase"/>
</dbReference>
<dbReference type="RefSeq" id="WP_308731854.1">
    <property type="nucleotide sequence ID" value="NZ_JAJEQN010000021.1"/>
</dbReference>
<dbReference type="PANTHER" id="PTHR31339">
    <property type="entry name" value="PECTIN LYASE-RELATED"/>
    <property type="match status" value="1"/>
</dbReference>
<dbReference type="Gene3D" id="2.160.20.10">
    <property type="entry name" value="Single-stranded right-handed beta-helix, Pectin lyase-like"/>
    <property type="match status" value="1"/>
</dbReference>
<evidence type="ECO:0000256" key="4">
    <source>
        <dbReference type="RuleBase" id="RU361169"/>
    </source>
</evidence>
<proteinExistence type="inferred from homology"/>
<dbReference type="GO" id="GO:0004650">
    <property type="term" value="F:polygalacturonase activity"/>
    <property type="evidence" value="ECO:0007669"/>
    <property type="project" value="InterPro"/>
</dbReference>
<dbReference type="InterPro" id="IPR051801">
    <property type="entry name" value="GH28_Enzymes"/>
</dbReference>
<protein>
    <submittedName>
        <fullName evidence="6">Glycoside hydrolase family 28 protein</fullName>
    </submittedName>
</protein>
<organism evidence="6 7">
    <name type="scientific">Anthropogastromicrobium aceti</name>
    <dbReference type="NCBI Taxonomy" id="2981768"/>
    <lineage>
        <taxon>Bacteria</taxon>
        <taxon>Bacillati</taxon>
        <taxon>Bacillota</taxon>
        <taxon>Clostridia</taxon>
        <taxon>Lachnospirales</taxon>
        <taxon>Lachnospiraceae</taxon>
        <taxon>Anthropogastromicrobium</taxon>
    </lineage>
</organism>
<gene>
    <name evidence="6" type="ORF">LKD48_09245</name>
</gene>
<evidence type="ECO:0000313" key="6">
    <source>
        <dbReference type="EMBL" id="MCC2221816.1"/>
    </source>
</evidence>
<comment type="similarity">
    <text evidence="1 4">Belongs to the glycosyl hydrolase 28 family.</text>
</comment>
<dbReference type="InterPro" id="IPR012334">
    <property type="entry name" value="Pectin_lyas_fold"/>
</dbReference>
<comment type="caution">
    <text evidence="6">The sequence shown here is derived from an EMBL/GenBank/DDBJ whole genome shotgun (WGS) entry which is preliminary data.</text>
</comment>
<accession>A0AAE3JCF3</accession>
<evidence type="ECO:0000256" key="3">
    <source>
        <dbReference type="ARBA" id="ARBA00023295"/>
    </source>
</evidence>